<comment type="subcellular location">
    <subcellularLocation>
        <location evidence="2">Cytoplasm</location>
    </subcellularLocation>
    <subcellularLocation>
        <location evidence="1">Endomembrane system</location>
        <topology evidence="1">Peripheral membrane protein</topology>
    </subcellularLocation>
    <subcellularLocation>
        <location evidence="3">Golgi apparatus</location>
    </subcellularLocation>
</comment>
<dbReference type="GO" id="GO:0005783">
    <property type="term" value="C:endoplasmic reticulum"/>
    <property type="evidence" value="ECO:0007669"/>
    <property type="project" value="TreeGrafter"/>
</dbReference>
<reference evidence="12" key="1">
    <citation type="submission" date="2024-06" db="EMBL/GenBank/DDBJ databases">
        <authorList>
            <person name="Liu X."/>
            <person name="Lenzi L."/>
            <person name="Haldenby T S."/>
            <person name="Uol C."/>
        </authorList>
    </citation>
    <scope>NUCLEOTIDE SEQUENCE</scope>
</reference>
<accession>A0AAV2T3P0</accession>
<keyword evidence="6" id="KW-0333">Golgi apparatus</keyword>
<evidence type="ECO:0000313" key="13">
    <source>
        <dbReference type="Proteomes" id="UP001497525"/>
    </source>
</evidence>
<organism evidence="12 13">
    <name type="scientific">Calicophoron daubneyi</name>
    <name type="common">Rumen fluke</name>
    <name type="synonym">Paramphistomum daubneyi</name>
    <dbReference type="NCBI Taxonomy" id="300641"/>
    <lineage>
        <taxon>Eukaryota</taxon>
        <taxon>Metazoa</taxon>
        <taxon>Spiralia</taxon>
        <taxon>Lophotrochozoa</taxon>
        <taxon>Platyhelminthes</taxon>
        <taxon>Trematoda</taxon>
        <taxon>Digenea</taxon>
        <taxon>Plagiorchiida</taxon>
        <taxon>Pronocephalata</taxon>
        <taxon>Paramphistomoidea</taxon>
        <taxon>Paramphistomidae</taxon>
        <taxon>Calicophoron</taxon>
    </lineage>
</organism>
<protein>
    <recommendedName>
        <fullName evidence="14">General vesicular transport factor p115</fullName>
    </recommendedName>
</protein>
<dbReference type="Proteomes" id="UP001497525">
    <property type="component" value="Unassembled WGS sequence"/>
</dbReference>
<dbReference type="PANTHER" id="PTHR10013">
    <property type="entry name" value="GENERAL VESICULAR TRANSPORT FACTOR P115"/>
    <property type="match status" value="1"/>
</dbReference>
<dbReference type="GO" id="GO:0048280">
    <property type="term" value="P:vesicle fusion with Golgi apparatus"/>
    <property type="evidence" value="ECO:0007669"/>
    <property type="project" value="InterPro"/>
</dbReference>
<dbReference type="GO" id="GO:0000139">
    <property type="term" value="C:Golgi membrane"/>
    <property type="evidence" value="ECO:0007669"/>
    <property type="project" value="InterPro"/>
</dbReference>
<feature type="compositionally biased region" description="Basic and acidic residues" evidence="9">
    <location>
        <begin position="719"/>
        <end position="730"/>
    </location>
</feature>
<name>A0AAV2T3P0_CALDB</name>
<comment type="caution">
    <text evidence="12">The sequence shown here is derived from an EMBL/GenBank/DDBJ whole genome shotgun (WGS) entry which is preliminary data.</text>
</comment>
<dbReference type="InterPro" id="IPR006955">
    <property type="entry name" value="Uso1_p115_C"/>
</dbReference>
<feature type="compositionally biased region" description="Basic and acidic residues" evidence="9">
    <location>
        <begin position="741"/>
        <end position="750"/>
    </location>
</feature>
<evidence type="ECO:0000256" key="7">
    <source>
        <dbReference type="ARBA" id="ARBA00023054"/>
    </source>
</evidence>
<dbReference type="GO" id="GO:0048211">
    <property type="term" value="P:Golgi vesicle docking"/>
    <property type="evidence" value="ECO:0007669"/>
    <property type="project" value="TreeGrafter"/>
</dbReference>
<dbReference type="GO" id="GO:0006888">
    <property type="term" value="P:endoplasmic reticulum to Golgi vesicle-mediated transport"/>
    <property type="evidence" value="ECO:0007669"/>
    <property type="project" value="TreeGrafter"/>
</dbReference>
<feature type="region of interest" description="Disordered" evidence="9">
    <location>
        <begin position="719"/>
        <end position="752"/>
    </location>
</feature>
<dbReference type="Pfam" id="PF04869">
    <property type="entry name" value="Uso1_p115_head"/>
    <property type="match status" value="2"/>
</dbReference>
<evidence type="ECO:0000259" key="10">
    <source>
        <dbReference type="Pfam" id="PF04869"/>
    </source>
</evidence>
<evidence type="ECO:0000313" key="12">
    <source>
        <dbReference type="EMBL" id="CAL5130886.1"/>
    </source>
</evidence>
<evidence type="ECO:0000256" key="4">
    <source>
        <dbReference type="ARBA" id="ARBA00022490"/>
    </source>
</evidence>
<feature type="domain" description="Uso1/p115-like vesicle tethering protein C-terminal" evidence="11">
    <location>
        <begin position="693"/>
        <end position="815"/>
    </location>
</feature>
<dbReference type="InterPro" id="IPR011989">
    <property type="entry name" value="ARM-like"/>
</dbReference>
<evidence type="ECO:0000256" key="5">
    <source>
        <dbReference type="ARBA" id="ARBA00022737"/>
    </source>
</evidence>
<dbReference type="GO" id="GO:0012507">
    <property type="term" value="C:ER to Golgi transport vesicle membrane"/>
    <property type="evidence" value="ECO:0007669"/>
    <property type="project" value="TreeGrafter"/>
</dbReference>
<dbReference type="InterPro" id="IPR016024">
    <property type="entry name" value="ARM-type_fold"/>
</dbReference>
<keyword evidence="8" id="KW-0472">Membrane</keyword>
<keyword evidence="4" id="KW-0963">Cytoplasm</keyword>
<dbReference type="InterPro" id="IPR024095">
    <property type="entry name" value="Vesicle_P115"/>
</dbReference>
<dbReference type="GO" id="GO:0005795">
    <property type="term" value="C:Golgi stack"/>
    <property type="evidence" value="ECO:0007669"/>
    <property type="project" value="TreeGrafter"/>
</dbReference>
<proteinExistence type="predicted"/>
<gene>
    <name evidence="12" type="ORF">CDAUBV1_LOCUS3090</name>
</gene>
<dbReference type="EMBL" id="CAXLJL010000077">
    <property type="protein sequence ID" value="CAL5130886.1"/>
    <property type="molecule type" value="Genomic_DNA"/>
</dbReference>
<evidence type="ECO:0008006" key="14">
    <source>
        <dbReference type="Google" id="ProtNLM"/>
    </source>
</evidence>
<evidence type="ECO:0000256" key="9">
    <source>
        <dbReference type="SAM" id="MobiDB-lite"/>
    </source>
</evidence>
<evidence type="ECO:0000256" key="3">
    <source>
        <dbReference type="ARBA" id="ARBA00004555"/>
    </source>
</evidence>
<dbReference type="Pfam" id="PF18770">
    <property type="entry name" value="Arm_vescicular"/>
    <property type="match status" value="1"/>
</dbReference>
<keyword evidence="5" id="KW-0677">Repeat</keyword>
<feature type="domain" description="Vesicle tethering protein Uso1/P115-like head" evidence="10">
    <location>
        <begin position="368"/>
        <end position="535"/>
    </location>
</feature>
<dbReference type="PANTHER" id="PTHR10013:SF0">
    <property type="entry name" value="GENERAL VESICULAR TRANSPORT FACTOR P115"/>
    <property type="match status" value="1"/>
</dbReference>
<keyword evidence="7" id="KW-0175">Coiled coil</keyword>
<dbReference type="Gene3D" id="1.25.10.10">
    <property type="entry name" value="Leucine-rich Repeat Variant"/>
    <property type="match status" value="1"/>
</dbReference>
<evidence type="ECO:0000256" key="1">
    <source>
        <dbReference type="ARBA" id="ARBA00004184"/>
    </source>
</evidence>
<dbReference type="GO" id="GO:0006886">
    <property type="term" value="P:intracellular protein transport"/>
    <property type="evidence" value="ECO:0007669"/>
    <property type="project" value="InterPro"/>
</dbReference>
<evidence type="ECO:0000259" key="11">
    <source>
        <dbReference type="Pfam" id="PF04871"/>
    </source>
</evidence>
<evidence type="ECO:0000256" key="2">
    <source>
        <dbReference type="ARBA" id="ARBA00004496"/>
    </source>
</evidence>
<feature type="compositionally biased region" description="Polar residues" evidence="9">
    <location>
        <begin position="822"/>
        <end position="832"/>
    </location>
</feature>
<dbReference type="GO" id="GO:0045056">
    <property type="term" value="P:transcytosis"/>
    <property type="evidence" value="ECO:0007669"/>
    <property type="project" value="TreeGrafter"/>
</dbReference>
<dbReference type="SUPFAM" id="SSF48371">
    <property type="entry name" value="ARM repeat"/>
    <property type="match status" value="1"/>
</dbReference>
<dbReference type="AlphaFoldDB" id="A0AAV2T3P0"/>
<evidence type="ECO:0000256" key="6">
    <source>
        <dbReference type="ARBA" id="ARBA00023034"/>
    </source>
</evidence>
<feature type="region of interest" description="Disordered" evidence="9">
    <location>
        <begin position="812"/>
        <end position="832"/>
    </location>
</feature>
<dbReference type="Pfam" id="PF04871">
    <property type="entry name" value="Uso1_p115_C"/>
    <property type="match status" value="1"/>
</dbReference>
<feature type="domain" description="Vesicle tethering protein Uso1/P115-like head" evidence="10">
    <location>
        <begin position="558"/>
        <end position="670"/>
    </location>
</feature>
<sequence length="939" mass="104452">MDIFRRYITSGSDVDEPNGADIVEKLVDRFQSATRIEDKRDALRTLKALAKKYRLEVGTQAMPIFLTSLENDKEDTDSVYYCLEGLYYVLNDISDEEGNNCADLTRSLLSVAAKEIINIPADLGAQFTEIFIKEPKNVAILLEFVDTYEPYIRRSAMRLIITLLINQLKGMQSVILQCPRAISKLVDILADPREALRNDALLLLLELTKSDVTIQKIVAFESTFERLLSIIQSEGFTEGGVVVEDCLRLLWQLLDGNAPNQILFKENNFIQRLLPLVEFRLHEDVDLQREQSWSAQNVVNAQLSMQIIRTLVSPRNKNQVTRLCQSAIHDCGLLAELCDIVMANGVPADVLTKAIYTVADVVRGCPVNQKYLAQVIAPSQPPQPAITVLLVSMVNERQVLLVRAAALYCFECYVAENSEAQSSIIMTLLPKSTEAADSITTGQLLCGGLFSNDPLSTWFSSVSLLHCIHGNVELKQELLRVQLASGRGGAPVTLLQQCFIWLQQSDHLQTRVGMLQFLCTWLAYCPVAVRQFLSAPVLNDAKKQATPNGSSCSQQQAKGSNLSALIAESVGVNNDESDGVIRGLTTLLTCICILFNSDDVPGYDRASLLNTLEKRIGIDMILEQLSQVSKAEAFTNASKRPEPQCRDNDDLVFDYTFTRIFKRLEYEVIRTFQPFDLSDGPGVIRNWNKQSSSQYEKMISKQENEITVLRNRVKELETRLTNERASRKPTSDAAGTLSESSLHESSELRTKLSNAEQRIRDLEERLSIFESEKRTIQTEQDDLLILLHDQDCKLQKLRSLLKQFGVQVEEESDDENAVGGDMNQNKGASSNQLETQIGAETARIHQCPDLNIGSVGKPSNTNSDNLTFAVPANVPHSLTNPLPSDPSNFSDLHISAAGVPTYSCCAPISTYPLNSLVYPTVTGIRSPFSGLNCPPEINR</sequence>
<evidence type="ECO:0000256" key="8">
    <source>
        <dbReference type="ARBA" id="ARBA00023136"/>
    </source>
</evidence>
<dbReference type="InterPro" id="IPR006953">
    <property type="entry name" value="Vesicle_Uso1_P115_head"/>
</dbReference>
<dbReference type="InterPro" id="IPR041209">
    <property type="entry name" value="P115_Arm_rpt"/>
</dbReference>